<dbReference type="Proteomes" id="UP000248132">
    <property type="component" value="Unassembled WGS sequence"/>
</dbReference>
<dbReference type="EMBL" id="QKMR01000003">
    <property type="protein sequence ID" value="PYG89517.1"/>
    <property type="molecule type" value="Genomic_DNA"/>
</dbReference>
<sequence>MKKLIPDEKNWKNKLSRFFNNKGFYVILAVCILIVAATAIYVATQNMNSPDTSMNDTAKIVPGEANNQEVQEEQTKAVAGSVSKTETANQSAAANQSTAAANTPAKDSTDSGKTKSDTKTDTKAKTTAAATVFKFDRPVDGPIMKDFTRDINTFSESKTLGDIRAHKGLDFKVDKLTKVRAVADGTVCLVEDNENGITVEIAHGSDGLVTKYAGLSKQGLEDICCGLKVKANEIIGLVGDPIQSECEDGAHLHFEVLKNGKSVDPVPYLRSTSTTTEQGK</sequence>
<feature type="domain" description="M23ase beta-sheet core" evidence="3">
    <location>
        <begin position="165"/>
        <end position="265"/>
    </location>
</feature>
<feature type="compositionally biased region" description="Basic and acidic residues" evidence="1">
    <location>
        <begin position="107"/>
        <end position="123"/>
    </location>
</feature>
<feature type="transmembrane region" description="Helical" evidence="2">
    <location>
        <begin position="24"/>
        <end position="43"/>
    </location>
</feature>
<dbReference type="InterPro" id="IPR050570">
    <property type="entry name" value="Cell_wall_metabolism_enzyme"/>
</dbReference>
<dbReference type="SUPFAM" id="SSF51261">
    <property type="entry name" value="Duplicated hybrid motif"/>
    <property type="match status" value="1"/>
</dbReference>
<keyword evidence="2" id="KW-0812">Transmembrane</keyword>
<dbReference type="AlphaFoldDB" id="A0A318XNC1"/>
<dbReference type="OrthoDB" id="9801106at2"/>
<evidence type="ECO:0000259" key="3">
    <source>
        <dbReference type="Pfam" id="PF01551"/>
    </source>
</evidence>
<accession>A0A318XNC1</accession>
<keyword evidence="5" id="KW-1185">Reference proteome</keyword>
<evidence type="ECO:0000313" key="4">
    <source>
        <dbReference type="EMBL" id="PYG89517.1"/>
    </source>
</evidence>
<keyword evidence="2" id="KW-0472">Membrane</keyword>
<dbReference type="PANTHER" id="PTHR21666:SF270">
    <property type="entry name" value="MUREIN HYDROLASE ACTIVATOR ENVC"/>
    <property type="match status" value="1"/>
</dbReference>
<dbReference type="Gene3D" id="2.70.70.10">
    <property type="entry name" value="Glucose Permease (Domain IIA)"/>
    <property type="match status" value="1"/>
</dbReference>
<name>A0A318XNC1_9FIRM</name>
<dbReference type="RefSeq" id="WP_110460804.1">
    <property type="nucleotide sequence ID" value="NZ_QKMR01000003.1"/>
</dbReference>
<dbReference type="GO" id="GO:0004222">
    <property type="term" value="F:metalloendopeptidase activity"/>
    <property type="evidence" value="ECO:0007669"/>
    <property type="project" value="TreeGrafter"/>
</dbReference>
<evidence type="ECO:0000313" key="5">
    <source>
        <dbReference type="Proteomes" id="UP000248132"/>
    </source>
</evidence>
<dbReference type="InterPro" id="IPR011055">
    <property type="entry name" value="Dup_hybrid_motif"/>
</dbReference>
<keyword evidence="2" id="KW-1133">Transmembrane helix</keyword>
<gene>
    <name evidence="4" type="ORF">LY28_00736</name>
</gene>
<dbReference type="CDD" id="cd12797">
    <property type="entry name" value="M23_peptidase"/>
    <property type="match status" value="1"/>
</dbReference>
<evidence type="ECO:0000256" key="1">
    <source>
        <dbReference type="SAM" id="MobiDB-lite"/>
    </source>
</evidence>
<feature type="compositionally biased region" description="Low complexity" evidence="1">
    <location>
        <begin position="87"/>
        <end position="106"/>
    </location>
</feature>
<dbReference type="Pfam" id="PF01551">
    <property type="entry name" value="Peptidase_M23"/>
    <property type="match status" value="1"/>
</dbReference>
<feature type="region of interest" description="Disordered" evidence="1">
    <location>
        <begin position="66"/>
        <end position="123"/>
    </location>
</feature>
<evidence type="ECO:0000256" key="2">
    <source>
        <dbReference type="SAM" id="Phobius"/>
    </source>
</evidence>
<reference evidence="4 5" key="1">
    <citation type="submission" date="2018-06" db="EMBL/GenBank/DDBJ databases">
        <title>Genomic Encyclopedia of Type Strains, Phase I: the one thousand microbial genomes (KMG-I) project.</title>
        <authorList>
            <person name="Kyrpides N."/>
        </authorList>
    </citation>
    <scope>NUCLEOTIDE SEQUENCE [LARGE SCALE GENOMIC DNA]</scope>
    <source>
        <strain evidence="4 5">DSM 19573</strain>
    </source>
</reference>
<dbReference type="PANTHER" id="PTHR21666">
    <property type="entry name" value="PEPTIDASE-RELATED"/>
    <property type="match status" value="1"/>
</dbReference>
<proteinExistence type="predicted"/>
<comment type="caution">
    <text evidence="4">The sequence shown here is derived from an EMBL/GenBank/DDBJ whole genome shotgun (WGS) entry which is preliminary data.</text>
</comment>
<organism evidence="4 5">
    <name type="scientific">Ruminiclostridium sufflavum DSM 19573</name>
    <dbReference type="NCBI Taxonomy" id="1121337"/>
    <lineage>
        <taxon>Bacteria</taxon>
        <taxon>Bacillati</taxon>
        <taxon>Bacillota</taxon>
        <taxon>Clostridia</taxon>
        <taxon>Eubacteriales</taxon>
        <taxon>Oscillospiraceae</taxon>
        <taxon>Ruminiclostridium</taxon>
    </lineage>
</organism>
<dbReference type="InterPro" id="IPR016047">
    <property type="entry name" value="M23ase_b-sheet_dom"/>
</dbReference>
<protein>
    <submittedName>
        <fullName evidence="4">Peptidase M23-like protein</fullName>
    </submittedName>
</protein>